<dbReference type="PANTHER" id="PTHR16212">
    <property type="entry name" value="FOCADHESIN FAMILY MEMBER"/>
    <property type="match status" value="1"/>
</dbReference>
<dbReference type="GO" id="GO:0060147">
    <property type="term" value="P:regulation of post-transcriptional gene silencing"/>
    <property type="evidence" value="ECO:0007669"/>
    <property type="project" value="InterPro"/>
</dbReference>
<evidence type="ECO:0000259" key="1">
    <source>
        <dbReference type="Pfam" id="PF12530"/>
    </source>
</evidence>
<reference evidence="2" key="1">
    <citation type="submission" date="2020-02" db="EMBL/GenBank/DDBJ databases">
        <authorList>
            <person name="Scholz U."/>
            <person name="Mascher M."/>
            <person name="Fiebig A."/>
        </authorList>
    </citation>
    <scope>NUCLEOTIDE SEQUENCE</scope>
</reference>
<dbReference type="OrthoDB" id="6125419at2759"/>
<evidence type="ECO:0000313" key="3">
    <source>
        <dbReference type="Proteomes" id="UP000663760"/>
    </source>
</evidence>
<gene>
    <name evidence="2" type="ORF">SI8410_06008216</name>
</gene>
<name>A0A7I8KIN3_SPIIN</name>
<dbReference type="Pfam" id="PF12530">
    <property type="entry name" value="DUF3730"/>
    <property type="match status" value="1"/>
</dbReference>
<dbReference type="InterPro" id="IPR045163">
    <property type="entry name" value="Focadhesin/RST1"/>
</dbReference>
<dbReference type="EMBL" id="LR746269">
    <property type="protein sequence ID" value="CAA7397551.1"/>
    <property type="molecule type" value="Genomic_DNA"/>
</dbReference>
<sequence length="450" mass="50749">MEASPYGDLLEKTRLPQPLLQRSAVSAVFRKLQAAPPQRGFESRHGRDAVSLCLNSSSVAVVDQAVRELCCLVNAGDVKVGPALVELQSALEGCETRFVGLFVKGIGFLSRCTFRTDPSYWRSQAQTLELHPFVKILSCRPEVQEELLRQVLLFIVHNRSSGMEAVSEFIRPFLVFSILIVQSSVRSLTFAKDLVSGLASLSCSLPNEAILIIRLLTGCLEYFPSSNEEEFRCLKSSAEYLVDAFEVVLKQMVKTEMPMTEAQLCRVELLETLLSICTDLHKPYRCITMVELSMRLLVSQRELALPYLPEFSSAAVSLSVLLSQVEFEHEQLTILKFLIFLREWISEEVENNIPESAFYTPLELLQIFPVINVLSSSSESVKEAVVSFLSKFEAYMLNSPSGQRKYQSTRSVFSTRCKLGYILIRLLEHLWTELSLLILYSRLFPSLLCA</sequence>
<dbReference type="InterPro" id="IPR022542">
    <property type="entry name" value="FOCAD/RST1_DUF3730"/>
</dbReference>
<dbReference type="Proteomes" id="UP000663760">
    <property type="component" value="Chromosome 6"/>
</dbReference>
<protein>
    <recommendedName>
        <fullName evidence="1">DUF3730 domain-containing protein</fullName>
    </recommendedName>
</protein>
<evidence type="ECO:0000313" key="2">
    <source>
        <dbReference type="EMBL" id="CAA7397551.1"/>
    </source>
</evidence>
<feature type="domain" description="DUF3730" evidence="1">
    <location>
        <begin position="84"/>
        <end position="351"/>
    </location>
</feature>
<organism evidence="2 3">
    <name type="scientific">Spirodela intermedia</name>
    <name type="common">Intermediate duckweed</name>
    <dbReference type="NCBI Taxonomy" id="51605"/>
    <lineage>
        <taxon>Eukaryota</taxon>
        <taxon>Viridiplantae</taxon>
        <taxon>Streptophyta</taxon>
        <taxon>Embryophyta</taxon>
        <taxon>Tracheophyta</taxon>
        <taxon>Spermatophyta</taxon>
        <taxon>Magnoliopsida</taxon>
        <taxon>Liliopsida</taxon>
        <taxon>Araceae</taxon>
        <taxon>Lemnoideae</taxon>
        <taxon>Spirodela</taxon>
    </lineage>
</organism>
<accession>A0A7I8KIN3</accession>
<dbReference type="PANTHER" id="PTHR16212:SF4">
    <property type="entry name" value="FOCADHESIN"/>
    <property type="match status" value="1"/>
</dbReference>
<dbReference type="AlphaFoldDB" id="A0A7I8KIN3"/>
<keyword evidence="3" id="KW-1185">Reference proteome</keyword>
<proteinExistence type="predicted"/>